<feature type="domain" description="Ice-binding protein C-terminal" evidence="1">
    <location>
        <begin position="140"/>
        <end position="161"/>
    </location>
</feature>
<dbReference type="NCBIfam" id="TIGR02595">
    <property type="entry name" value="PEP_CTERM"/>
    <property type="match status" value="1"/>
</dbReference>
<organism evidence="2 3">
    <name type="scientific">Candidatus Dechloromonas phosphorivorans</name>
    <dbReference type="NCBI Taxonomy" id="2899244"/>
    <lineage>
        <taxon>Bacteria</taxon>
        <taxon>Pseudomonadati</taxon>
        <taxon>Pseudomonadota</taxon>
        <taxon>Betaproteobacteria</taxon>
        <taxon>Rhodocyclales</taxon>
        <taxon>Azonexaceae</taxon>
        <taxon>Dechloromonas</taxon>
    </lineage>
</organism>
<dbReference type="Pfam" id="PF07589">
    <property type="entry name" value="PEP-CTERM"/>
    <property type="match status" value="1"/>
</dbReference>
<reference evidence="2" key="1">
    <citation type="submission" date="2020-10" db="EMBL/GenBank/DDBJ databases">
        <title>Connecting structure to function with the recovery of over 1000 high-quality activated sludge metagenome-assembled genomes encoding full-length rRNA genes using long-read sequencing.</title>
        <authorList>
            <person name="Singleton C.M."/>
            <person name="Petriglieri F."/>
            <person name="Kristensen J.M."/>
            <person name="Kirkegaard R.H."/>
            <person name="Michaelsen T.Y."/>
            <person name="Andersen M.H."/>
            <person name="Karst S.M."/>
            <person name="Dueholm M.S."/>
            <person name="Nielsen P.H."/>
            <person name="Albertsen M."/>
        </authorList>
    </citation>
    <scope>NUCLEOTIDE SEQUENCE</scope>
    <source>
        <strain evidence="2">OdNE_18-Q3-R46-58_BAT3C.305</strain>
    </source>
</reference>
<dbReference type="InterPro" id="IPR013424">
    <property type="entry name" value="Ice-binding_C"/>
</dbReference>
<sequence>MTNANGWAPGDFLIDFGRDGTFEYGLKTTGANKGSLLKINKESDLNLGLFNNQGAPYPGGRNAVSIKENKGALILGNSSLATSGPFTGYGFYTNDVHYAYEASIDLKLFDPKYSGLAFDVQWAMQCGNDIITADPIAGFVPEPTSLALLGLALVGLGVSRRRCNRVALA</sequence>
<name>A0A9D7QM24_9RHOO</name>
<evidence type="ECO:0000313" key="2">
    <source>
        <dbReference type="EMBL" id="MBK8891977.1"/>
    </source>
</evidence>
<dbReference type="EMBL" id="JADKBR010000021">
    <property type="protein sequence ID" value="MBK8891977.1"/>
    <property type="molecule type" value="Genomic_DNA"/>
</dbReference>
<accession>A0A9D7QM24</accession>
<dbReference type="AlphaFoldDB" id="A0A9D7QM24"/>
<gene>
    <name evidence="2" type="ORF">IPN75_17155</name>
</gene>
<dbReference type="Proteomes" id="UP000808146">
    <property type="component" value="Unassembled WGS sequence"/>
</dbReference>
<protein>
    <submittedName>
        <fullName evidence="2">PEP-CTERM sorting domain-containing protein</fullName>
    </submittedName>
</protein>
<evidence type="ECO:0000313" key="3">
    <source>
        <dbReference type="Proteomes" id="UP000808146"/>
    </source>
</evidence>
<comment type="caution">
    <text evidence="2">The sequence shown here is derived from an EMBL/GenBank/DDBJ whole genome shotgun (WGS) entry which is preliminary data.</text>
</comment>
<evidence type="ECO:0000259" key="1">
    <source>
        <dbReference type="Pfam" id="PF07589"/>
    </source>
</evidence>
<proteinExistence type="predicted"/>